<dbReference type="Proteomes" id="UP000199245">
    <property type="component" value="Unassembled WGS sequence"/>
</dbReference>
<organism evidence="2 3">
    <name type="scientific">Bradyrhizobium brasilense</name>
    <dbReference type="NCBI Taxonomy" id="1419277"/>
    <lineage>
        <taxon>Bacteria</taxon>
        <taxon>Pseudomonadati</taxon>
        <taxon>Pseudomonadota</taxon>
        <taxon>Alphaproteobacteria</taxon>
        <taxon>Hyphomicrobiales</taxon>
        <taxon>Nitrobacteraceae</taxon>
        <taxon>Bradyrhizobium</taxon>
    </lineage>
</organism>
<dbReference type="InterPro" id="IPR003776">
    <property type="entry name" value="YcaO-like_dom"/>
</dbReference>
<proteinExistence type="predicted"/>
<dbReference type="Pfam" id="PF02624">
    <property type="entry name" value="YcaO"/>
    <property type="match status" value="1"/>
</dbReference>
<evidence type="ECO:0000259" key="1">
    <source>
        <dbReference type="PROSITE" id="PS51664"/>
    </source>
</evidence>
<keyword evidence="2" id="KW-0689">Ribosomal protein</keyword>
<keyword evidence="2" id="KW-0808">Transferase</keyword>
<dbReference type="PROSITE" id="PS51664">
    <property type="entry name" value="YCAO"/>
    <property type="match status" value="1"/>
</dbReference>
<dbReference type="Gene3D" id="3.30.1330.230">
    <property type="match status" value="1"/>
</dbReference>
<sequence>MLLFDDSPMSIVRGCDLSSWLPAWELEKHLVVGPLTGPGLGPCPSCVAARLASNGHARLRILDPASASNLVAEGILRLREENTPAGIAISWDGKNWKRHVALPLPSCACAGRRLAPTGLEMKSAIDPLFGIISAINTWTAAGLEPDQDAVLAIAKPCRLETLGGLPSIIDGAGFGLHPNALNAATGEVLERYCASFMPAGLPVCSARELGAEHLIPTNASFAGEPIGAEQPLRWTEGRRLIDGSLCWVQASEVYFPYVCHDDEPRRSWGGSGGLAAGDSWQAAVVHATHERLERDSFIRAWRFDGPRRALNNPYIDRNDLRFIQIGSRFGIPVVTAFVEADSPPYCTAGIAARATITEAMQVSACEALGAQALYRLCKDDAEPSLETRRSHALDLSLRSVREKWRASGPDIRGPAPPLDWDDLLLRIPDGVAVEVTTPDVRAIGVRVVRVVVPGCHGWEPIRGQSRLGGNPQPPPF</sequence>
<dbReference type="GO" id="GO:0005840">
    <property type="term" value="C:ribosome"/>
    <property type="evidence" value="ECO:0007669"/>
    <property type="project" value="UniProtKB-KW"/>
</dbReference>
<gene>
    <name evidence="2" type="ORF">SAMN05216337_1007172</name>
</gene>
<dbReference type="GO" id="GO:0016740">
    <property type="term" value="F:transferase activity"/>
    <property type="evidence" value="ECO:0007669"/>
    <property type="project" value="UniProtKB-KW"/>
</dbReference>
<keyword evidence="2" id="KW-0687">Ribonucleoprotein</keyword>
<name>A0A1G6RY17_9BRAD</name>
<protein>
    <submittedName>
        <fullName evidence="2">Ribosomal protein S12 methylthiotransferase accessory factor YcaO</fullName>
    </submittedName>
</protein>
<dbReference type="AlphaFoldDB" id="A0A1G6RY17"/>
<feature type="domain" description="YcaO" evidence="1">
    <location>
        <begin position="171"/>
        <end position="476"/>
    </location>
</feature>
<dbReference type="EMBL" id="FMZW01000007">
    <property type="protein sequence ID" value="SDD09479.1"/>
    <property type="molecule type" value="Genomic_DNA"/>
</dbReference>
<evidence type="ECO:0000313" key="3">
    <source>
        <dbReference type="Proteomes" id="UP000199245"/>
    </source>
</evidence>
<evidence type="ECO:0000313" key="2">
    <source>
        <dbReference type="EMBL" id="SDD09479.1"/>
    </source>
</evidence>
<accession>A0A1G6RY17</accession>
<dbReference type="PANTHER" id="PTHR37809:SF1">
    <property type="entry name" value="RIBOSOMAL PROTEIN S12 METHYLTHIOTRANSFERASE ACCESSORY FACTOR YCAO"/>
    <property type="match status" value="1"/>
</dbReference>
<dbReference type="Gene3D" id="3.40.50.720">
    <property type="entry name" value="NAD(P)-binding Rossmann-like Domain"/>
    <property type="match status" value="1"/>
</dbReference>
<reference evidence="2 3" key="1">
    <citation type="submission" date="2016-10" db="EMBL/GenBank/DDBJ databases">
        <authorList>
            <person name="de Groot N.N."/>
        </authorList>
    </citation>
    <scope>NUCLEOTIDE SEQUENCE [LARGE SCALE GENOMIC DNA]</scope>
    <source>
        <strain evidence="2 3">R5</strain>
    </source>
</reference>
<dbReference type="PANTHER" id="PTHR37809">
    <property type="entry name" value="RIBOSOMAL PROTEIN S12 METHYLTHIOTRANSFERASE ACCESSORY FACTOR YCAO"/>
    <property type="match status" value="1"/>
</dbReference>